<keyword evidence="2" id="KW-1185">Reference proteome</keyword>
<accession>A0ACB0IIE7</accession>
<dbReference type="Proteomes" id="UP001177021">
    <property type="component" value="Unassembled WGS sequence"/>
</dbReference>
<evidence type="ECO:0000313" key="1">
    <source>
        <dbReference type="EMBL" id="CAJ2631999.1"/>
    </source>
</evidence>
<protein>
    <submittedName>
        <fullName evidence="1">Uncharacterized protein</fullName>
    </submittedName>
</protein>
<organism evidence="1 2">
    <name type="scientific">Trifolium pratense</name>
    <name type="common">Red clover</name>
    <dbReference type="NCBI Taxonomy" id="57577"/>
    <lineage>
        <taxon>Eukaryota</taxon>
        <taxon>Viridiplantae</taxon>
        <taxon>Streptophyta</taxon>
        <taxon>Embryophyta</taxon>
        <taxon>Tracheophyta</taxon>
        <taxon>Spermatophyta</taxon>
        <taxon>Magnoliopsida</taxon>
        <taxon>eudicotyledons</taxon>
        <taxon>Gunneridae</taxon>
        <taxon>Pentapetalae</taxon>
        <taxon>rosids</taxon>
        <taxon>fabids</taxon>
        <taxon>Fabales</taxon>
        <taxon>Fabaceae</taxon>
        <taxon>Papilionoideae</taxon>
        <taxon>50 kb inversion clade</taxon>
        <taxon>NPAAA clade</taxon>
        <taxon>Hologalegina</taxon>
        <taxon>IRL clade</taxon>
        <taxon>Trifolieae</taxon>
        <taxon>Trifolium</taxon>
    </lineage>
</organism>
<evidence type="ECO:0000313" key="2">
    <source>
        <dbReference type="Proteomes" id="UP001177021"/>
    </source>
</evidence>
<gene>
    <name evidence="1" type="ORF">MILVUS5_LOCUS3398</name>
</gene>
<sequence>MTKLFSVLVICVIIFTHQTTAQQVKENEEINKVCSFAKSTNRKLCREVLKSDPKSATADLTDLAIIALRVAAKNASGILTDVKSLIDDPDLDPEIQQGLADCKETILDAESQLEDTIAALLVDSEVDAQTWLKAALAAITTCDDSIPGNDDILSVKSTTFRNLCNIVVVITKALPVNKAMTIPNVNKAMPNVANVHKHVGGASQQII</sequence>
<name>A0ACB0IIE7_TRIPR</name>
<proteinExistence type="predicted"/>
<dbReference type="EMBL" id="CASHSV030000001">
    <property type="protein sequence ID" value="CAJ2631999.1"/>
    <property type="molecule type" value="Genomic_DNA"/>
</dbReference>
<comment type="caution">
    <text evidence="1">The sequence shown here is derived from an EMBL/GenBank/DDBJ whole genome shotgun (WGS) entry which is preliminary data.</text>
</comment>
<reference evidence="1" key="1">
    <citation type="submission" date="2023-10" db="EMBL/GenBank/DDBJ databases">
        <authorList>
            <person name="Rodriguez Cubillos JULIANA M."/>
            <person name="De Vega J."/>
        </authorList>
    </citation>
    <scope>NUCLEOTIDE SEQUENCE</scope>
</reference>